<comment type="similarity">
    <text evidence="1">Belongs to the cytochrome P450 family.</text>
</comment>
<dbReference type="InterPro" id="IPR002401">
    <property type="entry name" value="Cyt_P450_E_grp-I"/>
</dbReference>
<dbReference type="GO" id="GO:0016705">
    <property type="term" value="F:oxidoreductase activity, acting on paired donors, with incorporation or reduction of molecular oxygen"/>
    <property type="evidence" value="ECO:0007669"/>
    <property type="project" value="InterPro"/>
</dbReference>
<dbReference type="GO" id="GO:0020037">
    <property type="term" value="F:heme binding"/>
    <property type="evidence" value="ECO:0007669"/>
    <property type="project" value="InterPro"/>
</dbReference>
<dbReference type="InterPro" id="IPR036396">
    <property type="entry name" value="Cyt_P450_sf"/>
</dbReference>
<organism evidence="5 6">
    <name type="scientific">Thraustotheca clavata</name>
    <dbReference type="NCBI Taxonomy" id="74557"/>
    <lineage>
        <taxon>Eukaryota</taxon>
        <taxon>Sar</taxon>
        <taxon>Stramenopiles</taxon>
        <taxon>Oomycota</taxon>
        <taxon>Saprolegniomycetes</taxon>
        <taxon>Saprolegniales</taxon>
        <taxon>Achlyaceae</taxon>
        <taxon>Thraustotheca</taxon>
    </lineage>
</organism>
<keyword evidence="6" id="KW-1185">Reference proteome</keyword>
<comment type="caution">
    <text evidence="5">The sequence shown here is derived from an EMBL/GenBank/DDBJ whole genome shotgun (WGS) entry which is preliminary data.</text>
</comment>
<evidence type="ECO:0000256" key="3">
    <source>
        <dbReference type="ARBA" id="ARBA00023002"/>
    </source>
</evidence>
<dbReference type="PRINTS" id="PR00463">
    <property type="entry name" value="EP450I"/>
</dbReference>
<gene>
    <name evidence="5" type="ORF">THRCLA_09356</name>
</gene>
<dbReference type="OrthoDB" id="1470350at2759"/>
<keyword evidence="3" id="KW-0560">Oxidoreductase</keyword>
<dbReference type="GO" id="GO:0004497">
    <property type="term" value="F:monooxygenase activity"/>
    <property type="evidence" value="ECO:0007669"/>
    <property type="project" value="InterPro"/>
</dbReference>
<evidence type="ECO:0000256" key="4">
    <source>
        <dbReference type="ARBA" id="ARBA00023004"/>
    </source>
</evidence>
<evidence type="ECO:0000256" key="1">
    <source>
        <dbReference type="ARBA" id="ARBA00010617"/>
    </source>
</evidence>
<sequence length="471" mass="54385">MLKQFKVVSLRHLPGPPTELFIGNLRQVAQNFGQLCDWKLQLANTYGSTYCFRVDMISDGLIFTSNPENVEHVLKTNQANYVKPSMMDDVLRTEFLGADLFAINNDETSWVIQGKLIESLTSPRALKVWTEEVFAPHLDNLCTTLNANVRKIVDLEPLVLHWTSNCVCEMTFGSTMDKATMATLHSLMKKAGEIMMYRFTHPWLKWMKWCSPSQDQLDEITRQINEITCKTINNHREAIKTKNISSKYVLSELLCQQYTLYKKSPITDNLVQDVMMAMLLHVRESVGSCVLWVIYCIAEDPRVDFKLHNMLRRLGNISYDSIKYLRYLDAVILETLRLFPPTPSTFKLALDNDMLPDGTCILAGSLIEYSPYVMGRDETQWENADEYFPERWLHVERLPSSFEFPVFSAGKQSYVEKYMVMAQIKIIIATLFRNYRFEVVTHDPTTESPIYSPGLTLFPQNGMHVVPYLRD</sequence>
<proteinExistence type="inferred from homology"/>
<reference evidence="5 6" key="1">
    <citation type="journal article" date="2014" name="Genome Biol. Evol.">
        <title>The secreted proteins of Achlya hypogyna and Thraustotheca clavata identify the ancestral oomycete secretome and reveal gene acquisitions by horizontal gene transfer.</title>
        <authorList>
            <person name="Misner I."/>
            <person name="Blouin N."/>
            <person name="Leonard G."/>
            <person name="Richards T.A."/>
            <person name="Lane C.E."/>
        </authorList>
    </citation>
    <scope>NUCLEOTIDE SEQUENCE [LARGE SCALE GENOMIC DNA]</scope>
    <source>
        <strain evidence="5 6">ATCC 34112</strain>
    </source>
</reference>
<dbReference type="PANTHER" id="PTHR24296">
    <property type="entry name" value="CYTOCHROME P450"/>
    <property type="match status" value="1"/>
</dbReference>
<dbReference type="STRING" id="74557.A0A1V9YXY8"/>
<dbReference type="GO" id="GO:0005506">
    <property type="term" value="F:iron ion binding"/>
    <property type="evidence" value="ECO:0007669"/>
    <property type="project" value="InterPro"/>
</dbReference>
<dbReference type="SUPFAM" id="SSF48264">
    <property type="entry name" value="Cytochrome P450"/>
    <property type="match status" value="1"/>
</dbReference>
<dbReference type="Gene3D" id="1.10.630.10">
    <property type="entry name" value="Cytochrome P450"/>
    <property type="match status" value="1"/>
</dbReference>
<evidence type="ECO:0000313" key="6">
    <source>
        <dbReference type="Proteomes" id="UP000243217"/>
    </source>
</evidence>
<dbReference type="Pfam" id="PF00067">
    <property type="entry name" value="p450"/>
    <property type="match status" value="1"/>
</dbReference>
<accession>A0A1V9YXY8</accession>
<evidence type="ECO:0000256" key="2">
    <source>
        <dbReference type="ARBA" id="ARBA00022723"/>
    </source>
</evidence>
<keyword evidence="4" id="KW-0408">Iron</keyword>
<evidence type="ECO:0000313" key="5">
    <source>
        <dbReference type="EMBL" id="OQR90410.1"/>
    </source>
</evidence>
<dbReference type="Proteomes" id="UP000243217">
    <property type="component" value="Unassembled WGS sequence"/>
</dbReference>
<dbReference type="InterPro" id="IPR001128">
    <property type="entry name" value="Cyt_P450"/>
</dbReference>
<name>A0A1V9YXY8_9STRA</name>
<dbReference type="AlphaFoldDB" id="A0A1V9YXY8"/>
<dbReference type="EMBL" id="JNBS01002546">
    <property type="protein sequence ID" value="OQR90410.1"/>
    <property type="molecule type" value="Genomic_DNA"/>
</dbReference>
<keyword evidence="2" id="KW-0479">Metal-binding</keyword>
<protein>
    <submittedName>
        <fullName evidence="5">Cytochrome P450</fullName>
    </submittedName>
</protein>